<dbReference type="InterPro" id="IPR027304">
    <property type="entry name" value="Trigger_fact/SurA_dom_sf"/>
</dbReference>
<sequence>MVEILQVGNKVVQTNEILSLLARYQLMPQFLRGLMIDNAIAEVTCTPEERQAAFQSALAQLQLTTPEAKTAWLESQGMSEAQLEELAVRPLLLEKFKHATWGNKVESYFLSRKTNLDQVVYSLIRTKDLGLAQELYFRILEGENSFADLAREYSDGAEAHTGGLLGPVAISQPHPALAKLLSVSQPGQLWPPRSLGEWFVLVRLEKFIPAQLDDAMRRYLIDELFENWLREQIQKLGPIRSLWSSEDSEPEQ</sequence>
<evidence type="ECO:0000313" key="8">
    <source>
        <dbReference type="EMBL" id="OEJ76665.1"/>
    </source>
</evidence>
<dbReference type="EMBL" id="MJGC01000035">
    <property type="protein sequence ID" value="OEJ76665.1"/>
    <property type="molecule type" value="Genomic_DNA"/>
</dbReference>
<gene>
    <name evidence="8" type="ORF">BH720_03685</name>
</gene>
<dbReference type="Gene3D" id="3.10.50.40">
    <property type="match status" value="1"/>
</dbReference>
<dbReference type="InterPro" id="IPR046357">
    <property type="entry name" value="PPIase_dom_sf"/>
</dbReference>
<dbReference type="InterPro" id="IPR000297">
    <property type="entry name" value="PPIase_PpiC"/>
</dbReference>
<dbReference type="STRING" id="1781255.BH720_03685"/>
<evidence type="ECO:0000256" key="3">
    <source>
        <dbReference type="ARBA" id="ARBA00022729"/>
    </source>
</evidence>
<dbReference type="GO" id="GO:0003755">
    <property type="term" value="F:peptidyl-prolyl cis-trans isomerase activity"/>
    <property type="evidence" value="ECO:0007669"/>
    <property type="project" value="UniProtKB-KW"/>
</dbReference>
<dbReference type="RefSeq" id="WP_069965804.1">
    <property type="nucleotide sequence ID" value="NZ_CM124774.1"/>
</dbReference>
<dbReference type="PANTHER" id="PTHR47245:SF1">
    <property type="entry name" value="FOLDASE PROTEIN PRSA"/>
    <property type="match status" value="1"/>
</dbReference>
<proteinExistence type="predicted"/>
<accession>A0A1E5QPR8</accession>
<name>A0A1E5QPR8_9CYAN</name>
<feature type="domain" description="PpiC" evidence="7">
    <location>
        <begin position="114"/>
        <end position="206"/>
    </location>
</feature>
<dbReference type="AlphaFoldDB" id="A0A1E5QPR8"/>
<dbReference type="PANTHER" id="PTHR47245">
    <property type="entry name" value="PEPTIDYLPROLYL ISOMERASE"/>
    <property type="match status" value="1"/>
</dbReference>
<evidence type="ECO:0000256" key="2">
    <source>
        <dbReference type="ARBA" id="ARBA00013194"/>
    </source>
</evidence>
<dbReference type="OrthoDB" id="507969at2"/>
<dbReference type="InterPro" id="IPR050245">
    <property type="entry name" value="PrsA_foldase"/>
</dbReference>
<keyword evidence="3" id="KW-0732">Signal</keyword>
<organism evidence="8">
    <name type="scientific">Desertifilum tharense IPPAS B-1220</name>
    <dbReference type="NCBI Taxonomy" id="1781255"/>
    <lineage>
        <taxon>Bacteria</taxon>
        <taxon>Bacillati</taxon>
        <taxon>Cyanobacteriota</taxon>
        <taxon>Cyanophyceae</taxon>
        <taxon>Desertifilales</taxon>
        <taxon>Desertifilaceae</taxon>
        <taxon>Desertifilum</taxon>
    </lineage>
</organism>
<evidence type="ECO:0000256" key="5">
    <source>
        <dbReference type="ARBA" id="ARBA00023235"/>
    </source>
</evidence>
<keyword evidence="5 6" id="KW-0413">Isomerase</keyword>
<keyword evidence="4 6" id="KW-0697">Rotamase</keyword>
<protein>
    <recommendedName>
        <fullName evidence="2">peptidylprolyl isomerase</fullName>
        <ecNumber evidence="2">5.2.1.8</ecNumber>
    </recommendedName>
</protein>
<evidence type="ECO:0000256" key="4">
    <source>
        <dbReference type="ARBA" id="ARBA00023110"/>
    </source>
</evidence>
<reference evidence="8" key="1">
    <citation type="submission" date="2016-09" db="EMBL/GenBank/DDBJ databases">
        <title>Draft genome of thermotolerant cyanobacterium Desertifilum sp. strain IPPAS B-1220.</title>
        <authorList>
            <person name="Sinetova M.A."/>
            <person name="Bolakhan K."/>
            <person name="Zayadan B.K."/>
            <person name="Mironov K.S."/>
            <person name="Ustinova V."/>
            <person name="Kupriyanova E.V."/>
            <person name="Sidorov R.A."/>
            <person name="Skrypnik A.N."/>
            <person name="Gogoleva N.E."/>
            <person name="Gogolev Y.V."/>
            <person name="Los D.A."/>
        </authorList>
    </citation>
    <scope>NUCLEOTIDE SEQUENCE [LARGE SCALE GENOMIC DNA]</scope>
    <source>
        <strain evidence="8">IPPAS B-1220</strain>
    </source>
</reference>
<dbReference type="EC" id="5.2.1.8" evidence="2"/>
<comment type="caution">
    <text evidence="8">The sequence shown here is derived from an EMBL/GenBank/DDBJ whole genome shotgun (WGS) entry which is preliminary data.</text>
</comment>
<dbReference type="Pfam" id="PF00639">
    <property type="entry name" value="Rotamase"/>
    <property type="match status" value="1"/>
</dbReference>
<evidence type="ECO:0000259" key="7">
    <source>
        <dbReference type="PROSITE" id="PS50198"/>
    </source>
</evidence>
<dbReference type="PROSITE" id="PS50198">
    <property type="entry name" value="PPIC_PPIASE_2"/>
    <property type="match status" value="1"/>
</dbReference>
<dbReference type="SUPFAM" id="SSF54534">
    <property type="entry name" value="FKBP-like"/>
    <property type="match status" value="1"/>
</dbReference>
<dbReference type="SUPFAM" id="SSF109998">
    <property type="entry name" value="Triger factor/SurA peptide-binding domain-like"/>
    <property type="match status" value="1"/>
</dbReference>
<evidence type="ECO:0000256" key="6">
    <source>
        <dbReference type="PROSITE-ProRule" id="PRU00278"/>
    </source>
</evidence>
<evidence type="ECO:0000256" key="1">
    <source>
        <dbReference type="ARBA" id="ARBA00000971"/>
    </source>
</evidence>
<comment type="catalytic activity">
    <reaction evidence="1">
        <text>[protein]-peptidylproline (omega=180) = [protein]-peptidylproline (omega=0)</text>
        <dbReference type="Rhea" id="RHEA:16237"/>
        <dbReference type="Rhea" id="RHEA-COMP:10747"/>
        <dbReference type="Rhea" id="RHEA-COMP:10748"/>
        <dbReference type="ChEBI" id="CHEBI:83833"/>
        <dbReference type="ChEBI" id="CHEBI:83834"/>
        <dbReference type="EC" id="5.2.1.8"/>
    </reaction>
</comment>